<feature type="domain" description="DH" evidence="4">
    <location>
        <begin position="355"/>
        <end position="549"/>
    </location>
</feature>
<name>A0A1X2GZV4_SYNRA</name>
<dbReference type="InterPro" id="IPR000219">
    <property type="entry name" value="DH_dom"/>
</dbReference>
<evidence type="ECO:0000259" key="4">
    <source>
        <dbReference type="PROSITE" id="PS50010"/>
    </source>
</evidence>
<dbReference type="InterPro" id="IPR001849">
    <property type="entry name" value="PH_domain"/>
</dbReference>
<dbReference type="OMA" id="EYPMSFT"/>
<dbReference type="InterPro" id="IPR011993">
    <property type="entry name" value="PH-like_dom_sf"/>
</dbReference>
<dbReference type="Proteomes" id="UP000242180">
    <property type="component" value="Unassembled WGS sequence"/>
</dbReference>
<gene>
    <name evidence="6" type="ORF">BCR43DRAFT_499824</name>
</gene>
<dbReference type="EMBL" id="MCGN01000013">
    <property type="protein sequence ID" value="ORY89995.1"/>
    <property type="molecule type" value="Genomic_DNA"/>
</dbReference>
<feature type="domain" description="CNH" evidence="5">
    <location>
        <begin position="753"/>
        <end position="1058"/>
    </location>
</feature>
<organism evidence="6 7">
    <name type="scientific">Syncephalastrum racemosum</name>
    <name type="common">Filamentous fungus</name>
    <dbReference type="NCBI Taxonomy" id="13706"/>
    <lineage>
        <taxon>Eukaryota</taxon>
        <taxon>Fungi</taxon>
        <taxon>Fungi incertae sedis</taxon>
        <taxon>Mucoromycota</taxon>
        <taxon>Mucoromycotina</taxon>
        <taxon>Mucoromycetes</taxon>
        <taxon>Mucorales</taxon>
        <taxon>Syncephalastraceae</taxon>
        <taxon>Syncephalastrum</taxon>
    </lineage>
</organism>
<evidence type="ECO:0000313" key="6">
    <source>
        <dbReference type="EMBL" id="ORY89995.1"/>
    </source>
</evidence>
<dbReference type="Gene3D" id="2.30.29.30">
    <property type="entry name" value="Pleckstrin-homology domain (PH domain)/Phosphotyrosine-binding domain (PTB)"/>
    <property type="match status" value="1"/>
</dbReference>
<dbReference type="InParanoid" id="A0A1X2GZV4"/>
<keyword evidence="7" id="KW-1185">Reference proteome</keyword>
<dbReference type="CDD" id="cd00160">
    <property type="entry name" value="RhoGEF"/>
    <property type="match status" value="1"/>
</dbReference>
<dbReference type="OrthoDB" id="2272012at2759"/>
<dbReference type="GO" id="GO:0005085">
    <property type="term" value="F:guanyl-nucleotide exchange factor activity"/>
    <property type="evidence" value="ECO:0007669"/>
    <property type="project" value="UniProtKB-KW"/>
</dbReference>
<evidence type="ECO:0000256" key="1">
    <source>
        <dbReference type="ARBA" id="ARBA00022553"/>
    </source>
</evidence>
<dbReference type="STRING" id="13706.A0A1X2GZV4"/>
<dbReference type="SUPFAM" id="SSF50729">
    <property type="entry name" value="PH domain-like"/>
    <property type="match status" value="1"/>
</dbReference>
<comment type="caution">
    <text evidence="6">The sequence shown here is derived from an EMBL/GenBank/DDBJ whole genome shotgun (WGS) entry which is preliminary data.</text>
</comment>
<dbReference type="InterPro" id="IPR041675">
    <property type="entry name" value="PH_5"/>
</dbReference>
<dbReference type="PANTHER" id="PTHR46572:SF1">
    <property type="entry name" value="RHO1 GUANINE NUCLEOTIDE EXCHANGE FACTOR TUS1"/>
    <property type="match status" value="1"/>
</dbReference>
<dbReference type="PROSITE" id="PS50219">
    <property type="entry name" value="CNH"/>
    <property type="match status" value="1"/>
</dbReference>
<dbReference type="SMART" id="SM00325">
    <property type="entry name" value="RhoGEF"/>
    <property type="match status" value="1"/>
</dbReference>
<evidence type="ECO:0000256" key="3">
    <source>
        <dbReference type="SAM" id="MobiDB-lite"/>
    </source>
</evidence>
<dbReference type="AlphaFoldDB" id="A0A1X2GZV4"/>
<feature type="compositionally biased region" description="Polar residues" evidence="3">
    <location>
        <begin position="126"/>
        <end position="150"/>
    </location>
</feature>
<sequence>MTQYENNTNAYLSAQLEASPTLDTLCQDLDSFIGELTDDKKATPHATNHITTTTTTTTTTYATTTLTPPSPDARPNDSPPASPSLFPRVPALQQNDPQFTLNRVSLDDTTTVYTSRGSSLEKHSLRGSSLNKQTSVRTSSRSHNSFNNIKHTIHEEGPPPPKEPCLTNNSLLSELSYVFVHRVRETNKRRRIFCTEEYPMSFTGEEAIKILRDLLPDGLRAVLLRKLARALMHTSPPLISPISYSEKSLRKNTLYDSPHEVYTIEESTLQQGIAQGVYTALSPCYTLYCTPELGGCYAPCCPNRVAWRSDKQKLHRHASLASSSVASSHETMLSRAWQASVPREILQSTPEQEVKRQEAIHELIYTEEDYARDLNLLDDLFAKSLRSAQCIDAERRDAFCDLVFNNYLDILYIHRDLNRDLRDYQSLCQERTAGGFVDQIGDIFLKHLPRFKAAYTQYGPHVVLAEYAVKSEYATNMLFQNFIREKEKQAECRKLPFRHFLVLPVTRLQRYPLLIDAVLKRTQDDHPDKDDLGRCVEVLRDIGNQMNVLADSKRMTLRIYEIDDKIKYKTGEHHDLRLREKGRQLVHEGVLHRRSHMGVESTEIHVFLFDHLLLMTKLRGGYYFISRRPIPLELLHVHDATEGFSLGVRTMTSTYNSTFESTVARQQQQQQQQQQCPTMLVTSSNSQSTMLVLRHLGRSGGDHLLYADDSQQRQQWKQMIVNAKAAMDEALADNKVFEIRSLSDTTFSLAPAYGKITCSTAFVGARGIRMVAIGTETGVWMGMEGDTNNLRKVLHIGDVTQVGVLEEHHVFLVLADKTLVAYPLDYLDPTVPNSPDERPSYKVAHHVSFFNTGICNGRTLVFVKKKKGIDSLFRGYEPICGDLRDPRNAKYLTLKTGFLSKAPVWFKLYREFYIGAEASSLQFLKARLAIVCVRGFEIIDLNKLTQNHNLPDLNDPAFGFIQERFEEVRPLGMFRCRDHYLLCYDAFAFRVNINGRYANDAYARIDWEGTPHSVAFSYPYVIAFDEQFIEVRNAETGQLVQILAGENMRMLQYRQNSITPPVIHGCMNHPFKPNFQYVFHLVGVFEPSLVWQ</sequence>
<dbReference type="SMART" id="SM00233">
    <property type="entry name" value="PH"/>
    <property type="match status" value="1"/>
</dbReference>
<evidence type="ECO:0000259" key="5">
    <source>
        <dbReference type="PROSITE" id="PS50219"/>
    </source>
</evidence>
<evidence type="ECO:0000256" key="2">
    <source>
        <dbReference type="ARBA" id="ARBA00022658"/>
    </source>
</evidence>
<dbReference type="InterPro" id="IPR052233">
    <property type="entry name" value="Rho-type_GEFs"/>
</dbReference>
<dbReference type="Pfam" id="PF00780">
    <property type="entry name" value="CNH"/>
    <property type="match status" value="1"/>
</dbReference>
<dbReference type="Gene3D" id="1.20.900.10">
    <property type="entry name" value="Dbl homology (DH) domain"/>
    <property type="match status" value="1"/>
</dbReference>
<dbReference type="InterPro" id="IPR035899">
    <property type="entry name" value="DBL_dom_sf"/>
</dbReference>
<reference evidence="6 7" key="1">
    <citation type="submission" date="2016-07" db="EMBL/GenBank/DDBJ databases">
        <title>Pervasive Adenine N6-methylation of Active Genes in Fungi.</title>
        <authorList>
            <consortium name="DOE Joint Genome Institute"/>
            <person name="Mondo S.J."/>
            <person name="Dannebaum R.O."/>
            <person name="Kuo R.C."/>
            <person name="Labutti K."/>
            <person name="Haridas S."/>
            <person name="Kuo A."/>
            <person name="Salamov A."/>
            <person name="Ahrendt S.R."/>
            <person name="Lipzen A."/>
            <person name="Sullivan W."/>
            <person name="Andreopoulos W.B."/>
            <person name="Clum A."/>
            <person name="Lindquist E."/>
            <person name="Daum C."/>
            <person name="Ramamoorthy G.K."/>
            <person name="Gryganskyi A."/>
            <person name="Culley D."/>
            <person name="Magnuson J.K."/>
            <person name="James T.Y."/>
            <person name="O'Malley M.A."/>
            <person name="Stajich J.E."/>
            <person name="Spatafora J.W."/>
            <person name="Visel A."/>
            <person name="Grigoriev I.V."/>
        </authorList>
    </citation>
    <scope>NUCLEOTIDE SEQUENCE [LARGE SCALE GENOMIC DNA]</scope>
    <source>
        <strain evidence="6 7">NRRL 2496</strain>
    </source>
</reference>
<proteinExistence type="predicted"/>
<keyword evidence="2" id="KW-0344">Guanine-nucleotide releasing factor</keyword>
<accession>A0A1X2GZV4</accession>
<keyword evidence="1" id="KW-0597">Phosphoprotein</keyword>
<evidence type="ECO:0000313" key="7">
    <source>
        <dbReference type="Proteomes" id="UP000242180"/>
    </source>
</evidence>
<feature type="compositionally biased region" description="Pro residues" evidence="3">
    <location>
        <begin position="68"/>
        <end position="82"/>
    </location>
</feature>
<dbReference type="PANTHER" id="PTHR46572">
    <property type="entry name" value="RHO1 GDP-GTP EXCHANGE PROTEIN 1-RELATED"/>
    <property type="match status" value="1"/>
</dbReference>
<protein>
    <submittedName>
        <fullName evidence="6">CNH domain-domain-containing protein</fullName>
    </submittedName>
</protein>
<dbReference type="InterPro" id="IPR001180">
    <property type="entry name" value="CNH_dom"/>
</dbReference>
<feature type="region of interest" description="Disordered" evidence="3">
    <location>
        <begin position="115"/>
        <end position="162"/>
    </location>
</feature>
<dbReference type="SUPFAM" id="SSF48065">
    <property type="entry name" value="DBL homology domain (DH-domain)"/>
    <property type="match status" value="1"/>
</dbReference>
<feature type="region of interest" description="Disordered" evidence="3">
    <location>
        <begin position="43"/>
        <end position="90"/>
    </location>
</feature>
<dbReference type="SMART" id="SM00036">
    <property type="entry name" value="CNH"/>
    <property type="match status" value="1"/>
</dbReference>
<dbReference type="Pfam" id="PF00621">
    <property type="entry name" value="RhoGEF"/>
    <property type="match status" value="1"/>
</dbReference>
<feature type="compositionally biased region" description="Low complexity" evidence="3">
    <location>
        <begin position="51"/>
        <end position="67"/>
    </location>
</feature>
<dbReference type="Pfam" id="PF15405">
    <property type="entry name" value="PH_5"/>
    <property type="match status" value="1"/>
</dbReference>
<dbReference type="PROSITE" id="PS50010">
    <property type="entry name" value="DH_2"/>
    <property type="match status" value="1"/>
</dbReference>